<dbReference type="PANTHER" id="PTHR47185">
    <property type="entry name" value="PX DOMAIN-CONTAINING PROTEIN YPR097W"/>
    <property type="match status" value="1"/>
</dbReference>
<accession>A0A2H3JXW2</accession>
<dbReference type="Gene3D" id="3.30.1520.10">
    <property type="entry name" value="Phox-like domain"/>
    <property type="match status" value="1"/>
</dbReference>
<feature type="compositionally biased region" description="Low complexity" evidence="1">
    <location>
        <begin position="306"/>
        <end position="323"/>
    </location>
</feature>
<dbReference type="EMBL" id="KB468113">
    <property type="protein sequence ID" value="PCH41007.1"/>
    <property type="molecule type" value="Genomic_DNA"/>
</dbReference>
<feature type="domain" description="PX" evidence="2">
    <location>
        <begin position="233"/>
        <end position="406"/>
    </location>
</feature>
<dbReference type="SMART" id="SM00312">
    <property type="entry name" value="PX"/>
    <property type="match status" value="1"/>
</dbReference>
<evidence type="ECO:0000259" key="2">
    <source>
        <dbReference type="PROSITE" id="PS50195"/>
    </source>
</evidence>
<dbReference type="PROSITE" id="PS50195">
    <property type="entry name" value="PX"/>
    <property type="match status" value="1"/>
</dbReference>
<gene>
    <name evidence="3" type="ORF">WOLCODRAFT_131649</name>
</gene>
<dbReference type="Pfam" id="PF12828">
    <property type="entry name" value="PXB"/>
    <property type="match status" value="1"/>
</dbReference>
<evidence type="ECO:0000313" key="4">
    <source>
        <dbReference type="Proteomes" id="UP000218811"/>
    </source>
</evidence>
<dbReference type="InterPro" id="IPR047168">
    <property type="entry name" value="LEC1-like"/>
</dbReference>
<evidence type="ECO:0000256" key="1">
    <source>
        <dbReference type="SAM" id="MobiDB-lite"/>
    </source>
</evidence>
<organism evidence="3 4">
    <name type="scientific">Wolfiporia cocos (strain MD-104)</name>
    <name type="common">Brown rot fungus</name>
    <dbReference type="NCBI Taxonomy" id="742152"/>
    <lineage>
        <taxon>Eukaryota</taxon>
        <taxon>Fungi</taxon>
        <taxon>Dikarya</taxon>
        <taxon>Basidiomycota</taxon>
        <taxon>Agaricomycotina</taxon>
        <taxon>Agaricomycetes</taxon>
        <taxon>Polyporales</taxon>
        <taxon>Phaeolaceae</taxon>
        <taxon>Wolfiporia</taxon>
    </lineage>
</organism>
<dbReference type="InterPro" id="IPR024555">
    <property type="entry name" value="PX-associated"/>
</dbReference>
<evidence type="ECO:0000313" key="3">
    <source>
        <dbReference type="EMBL" id="PCH41007.1"/>
    </source>
</evidence>
<dbReference type="GO" id="GO:0035091">
    <property type="term" value="F:phosphatidylinositol binding"/>
    <property type="evidence" value="ECO:0007669"/>
    <property type="project" value="InterPro"/>
</dbReference>
<dbReference type="Proteomes" id="UP000218811">
    <property type="component" value="Unassembled WGS sequence"/>
</dbReference>
<feature type="compositionally biased region" description="Polar residues" evidence="1">
    <location>
        <begin position="324"/>
        <end position="343"/>
    </location>
</feature>
<dbReference type="STRING" id="742152.A0A2H3JXW2"/>
<dbReference type="InterPro" id="IPR001683">
    <property type="entry name" value="PX_dom"/>
</dbReference>
<proteinExistence type="predicted"/>
<dbReference type="InterPro" id="IPR024554">
    <property type="entry name" value="LEC1-like_C"/>
</dbReference>
<name>A0A2H3JXW2_WOLCO</name>
<dbReference type="SUPFAM" id="SSF64268">
    <property type="entry name" value="PX domain"/>
    <property type="match status" value="1"/>
</dbReference>
<reference evidence="3 4" key="1">
    <citation type="journal article" date="2012" name="Science">
        <title>The Paleozoic origin of enzymatic lignin decomposition reconstructed from 31 fungal genomes.</title>
        <authorList>
            <person name="Floudas D."/>
            <person name="Binder M."/>
            <person name="Riley R."/>
            <person name="Barry K."/>
            <person name="Blanchette R.A."/>
            <person name="Henrissat B."/>
            <person name="Martinez A.T."/>
            <person name="Otillar R."/>
            <person name="Spatafora J.W."/>
            <person name="Yadav J.S."/>
            <person name="Aerts A."/>
            <person name="Benoit I."/>
            <person name="Boyd A."/>
            <person name="Carlson A."/>
            <person name="Copeland A."/>
            <person name="Coutinho P.M."/>
            <person name="de Vries R.P."/>
            <person name="Ferreira P."/>
            <person name="Findley K."/>
            <person name="Foster B."/>
            <person name="Gaskell J."/>
            <person name="Glotzer D."/>
            <person name="Gorecki P."/>
            <person name="Heitman J."/>
            <person name="Hesse C."/>
            <person name="Hori C."/>
            <person name="Igarashi K."/>
            <person name="Jurgens J.A."/>
            <person name="Kallen N."/>
            <person name="Kersten P."/>
            <person name="Kohler A."/>
            <person name="Kuees U."/>
            <person name="Kumar T.K.A."/>
            <person name="Kuo A."/>
            <person name="LaButti K."/>
            <person name="Larrondo L.F."/>
            <person name="Lindquist E."/>
            <person name="Ling A."/>
            <person name="Lombard V."/>
            <person name="Lucas S."/>
            <person name="Lundell T."/>
            <person name="Martin R."/>
            <person name="McLaughlin D.J."/>
            <person name="Morgenstern I."/>
            <person name="Morin E."/>
            <person name="Murat C."/>
            <person name="Nagy L.G."/>
            <person name="Nolan M."/>
            <person name="Ohm R.A."/>
            <person name="Patyshakuliyeva A."/>
            <person name="Rokas A."/>
            <person name="Ruiz-Duenas F.J."/>
            <person name="Sabat G."/>
            <person name="Salamov A."/>
            <person name="Samejima M."/>
            <person name="Schmutz J."/>
            <person name="Slot J.C."/>
            <person name="St John F."/>
            <person name="Stenlid J."/>
            <person name="Sun H."/>
            <person name="Sun S."/>
            <person name="Syed K."/>
            <person name="Tsang A."/>
            <person name="Wiebenga A."/>
            <person name="Young D."/>
            <person name="Pisabarro A."/>
            <person name="Eastwood D.C."/>
            <person name="Martin F."/>
            <person name="Cullen D."/>
            <person name="Grigoriev I.V."/>
            <person name="Hibbett D.S."/>
        </authorList>
    </citation>
    <scope>NUCLEOTIDE SEQUENCE [LARGE SCALE GENOMIC DNA]</scope>
    <source>
        <strain evidence="3 4">MD-104</strain>
    </source>
</reference>
<feature type="region of interest" description="Disordered" evidence="1">
    <location>
        <begin position="887"/>
        <end position="1034"/>
    </location>
</feature>
<protein>
    <recommendedName>
        <fullName evidence="2">PX domain-containing protein</fullName>
    </recommendedName>
</protein>
<dbReference type="PANTHER" id="PTHR47185:SF1">
    <property type="entry name" value="PX DOMAIN-CONTAINING PROTEIN YPR097W"/>
    <property type="match status" value="1"/>
</dbReference>
<dbReference type="Pfam" id="PF00787">
    <property type="entry name" value="PX"/>
    <property type="match status" value="1"/>
</dbReference>
<dbReference type="OrthoDB" id="2117459at2759"/>
<keyword evidence="4" id="KW-1185">Reference proteome</keyword>
<dbReference type="Pfam" id="PF12825">
    <property type="entry name" value="DUF3818"/>
    <property type="match status" value="1"/>
</dbReference>
<dbReference type="CDD" id="cd06869">
    <property type="entry name" value="PX_UP2_fungi"/>
    <property type="match status" value="1"/>
</dbReference>
<dbReference type="OMA" id="MGWLEGI"/>
<feature type="compositionally biased region" description="Acidic residues" evidence="1">
    <location>
        <begin position="887"/>
        <end position="925"/>
    </location>
</feature>
<dbReference type="AlphaFoldDB" id="A0A2H3JXW2"/>
<feature type="region of interest" description="Disordered" evidence="1">
    <location>
        <begin position="286"/>
        <end position="364"/>
    </location>
</feature>
<sequence>MTQRLTQILRPQTVWMYLALRSRHLPHRSPRHFVPMLLFLQRRNLGPPLQAKERSDRYLTTLTPLRAHYLKKQLITLQFQHELDALISTPTNNVSPFSYLGPPFNPPPKDAPRLELPFLRYCFRRFVLSFPFLASAPRDFFPDKLQPFLSSMFSRNLSSTSVLGEGPEDSEEAARHKLLAKLERNAAMLLTSGTKLVEKEEVVRLSQADLDRLEMLARKRAARERRMRNRFEVNVICVRTVTEKGRMRSRVHEEFIVRTRRSHQPDVFVSRRYGDFKTLADELRRMHPGETIPAPPAKDRTTVNLSAISSPPISPMPGMYSSGRNTSADSFSSQGTMSPTSPTSHSASGGQSFGSGVQSYSGGASRLAREKNRLTLRGYLHSLLSSPVLASSPVLRSFLLSNPTTLSQEELEDARRREEADQVREDGRKRFAKEIAARVDGLRDAAKSVKGELFAKDGLTHIFATIKETEDIRNLPPNYQAVIEWARISLASTVFQHFVAADNASESFASLKRIHGLMPYFMLKAALKVSNPMAMIRGVLDLFLAQPFGGRSLLQRMFTGSLLEEVKAIEEDIESVKDKIQDPTICEKVRQFVYAPREIQAVYKADAAAENMHVLAAVLRSGEEPTLSRAQLQRVLHAHRAHKEYLRYAASLQDSDDDEGPQDEQAWLFEDLSVLAQLYSRLRDREQLIELIFEGTTADLLKDIITIFYAPLAQVYRAASIADSLGDLQNFMNDLIRTVEQTEELSQQDPAKTVQIFIDLIKRHEQQFYSFVHKVHSKGEGLFSSLMHWIERFLALMRDGLGERISVEFLLPHTGTEREEIVKEIDAVALYHYKLKVAYEDKVRKRFGRTQGLSDADAEDEVTAEMVNGVVRDLSFGDLVQGDADDLAAQETDSEDESSEEEYSSDDSYESDSDEASSEESIETDQTEREPATPRNHPATTPTSPVRRSHTIAHFVRPQRRSPPTPPNGKRSLDAERLPMKIRHPRSMILSRSEPPHSEPKRQVPHSAPPQRRSVSRRPPSPKKKAPALQPPELQRLPELLPIFVEMMKPLLRAQ</sequence>
<dbReference type="InterPro" id="IPR036871">
    <property type="entry name" value="PX_dom_sf"/>
</dbReference>
<feature type="compositionally biased region" description="Basic residues" evidence="1">
    <location>
        <begin position="1014"/>
        <end position="1026"/>
    </location>
</feature>
<feature type="compositionally biased region" description="Low complexity" evidence="1">
    <location>
        <begin position="344"/>
        <end position="363"/>
    </location>
</feature>